<dbReference type="Proteomes" id="UP001055879">
    <property type="component" value="Linkage Group LG10"/>
</dbReference>
<comment type="caution">
    <text evidence="1">The sequence shown here is derived from an EMBL/GenBank/DDBJ whole genome shotgun (WGS) entry which is preliminary data.</text>
</comment>
<dbReference type="EMBL" id="CM042056">
    <property type="protein sequence ID" value="KAI3696614.1"/>
    <property type="molecule type" value="Genomic_DNA"/>
</dbReference>
<evidence type="ECO:0000313" key="1">
    <source>
        <dbReference type="EMBL" id="KAI3696614.1"/>
    </source>
</evidence>
<evidence type="ECO:0000313" key="2">
    <source>
        <dbReference type="Proteomes" id="UP001055879"/>
    </source>
</evidence>
<organism evidence="1 2">
    <name type="scientific">Arctium lappa</name>
    <name type="common">Greater burdock</name>
    <name type="synonym">Lappa major</name>
    <dbReference type="NCBI Taxonomy" id="4217"/>
    <lineage>
        <taxon>Eukaryota</taxon>
        <taxon>Viridiplantae</taxon>
        <taxon>Streptophyta</taxon>
        <taxon>Embryophyta</taxon>
        <taxon>Tracheophyta</taxon>
        <taxon>Spermatophyta</taxon>
        <taxon>Magnoliopsida</taxon>
        <taxon>eudicotyledons</taxon>
        <taxon>Gunneridae</taxon>
        <taxon>Pentapetalae</taxon>
        <taxon>asterids</taxon>
        <taxon>campanulids</taxon>
        <taxon>Asterales</taxon>
        <taxon>Asteraceae</taxon>
        <taxon>Carduoideae</taxon>
        <taxon>Cardueae</taxon>
        <taxon>Arctiinae</taxon>
        <taxon>Arctium</taxon>
    </lineage>
</organism>
<name>A0ACB8ZF84_ARCLA</name>
<proteinExistence type="predicted"/>
<reference evidence="2" key="1">
    <citation type="journal article" date="2022" name="Mol. Ecol. Resour.">
        <title>The genomes of chicory, endive, great burdock and yacon provide insights into Asteraceae palaeo-polyploidization history and plant inulin production.</title>
        <authorList>
            <person name="Fan W."/>
            <person name="Wang S."/>
            <person name="Wang H."/>
            <person name="Wang A."/>
            <person name="Jiang F."/>
            <person name="Liu H."/>
            <person name="Zhao H."/>
            <person name="Xu D."/>
            <person name="Zhang Y."/>
        </authorList>
    </citation>
    <scope>NUCLEOTIDE SEQUENCE [LARGE SCALE GENOMIC DNA]</scope>
    <source>
        <strain evidence="2">cv. Niubang</strain>
    </source>
</reference>
<sequence length="222" mass="25011">MGLCFYTLYVNCSVPNQEMMQESMYTKLCSFCQFNKLVGKSFFCLVSETYCALMHWVMENLKDKLMSLVHSRGCLGCPKVPFMTTDKKTTGAPKKDSTTNKASMAQDFWSSSAYEMDNSAAQSQLSASSVSMSNPTLDGHCSSGSNPPEFVNRGRLLWNQTRQQWIGDKGSSHRKKAQEPAISWKATYDTLLGTNKPFPRPIPLPEMVNFLVDVWEEEGLYD</sequence>
<keyword evidence="2" id="KW-1185">Reference proteome</keyword>
<accession>A0ACB8ZF84</accession>
<reference evidence="1 2" key="2">
    <citation type="journal article" date="2022" name="Mol. Ecol. Resour.">
        <title>The genomes of chicory, endive, great burdock and yacon provide insights into Asteraceae paleo-polyploidization history and plant inulin production.</title>
        <authorList>
            <person name="Fan W."/>
            <person name="Wang S."/>
            <person name="Wang H."/>
            <person name="Wang A."/>
            <person name="Jiang F."/>
            <person name="Liu H."/>
            <person name="Zhao H."/>
            <person name="Xu D."/>
            <person name="Zhang Y."/>
        </authorList>
    </citation>
    <scope>NUCLEOTIDE SEQUENCE [LARGE SCALE GENOMIC DNA]</scope>
    <source>
        <strain evidence="2">cv. Niubang</strain>
    </source>
</reference>
<gene>
    <name evidence="1" type="ORF">L6452_29037</name>
</gene>
<protein>
    <submittedName>
        <fullName evidence="1">Uncharacterized protein</fullName>
    </submittedName>
</protein>